<dbReference type="Pfam" id="PF00092">
    <property type="entry name" value="VWA"/>
    <property type="match status" value="1"/>
</dbReference>
<dbReference type="CDD" id="cd00198">
    <property type="entry name" value="vWFA"/>
    <property type="match status" value="1"/>
</dbReference>
<dbReference type="InterPro" id="IPR036465">
    <property type="entry name" value="vWFA_dom_sf"/>
</dbReference>
<evidence type="ECO:0000259" key="2">
    <source>
        <dbReference type="PROSITE" id="PS50234"/>
    </source>
</evidence>
<dbReference type="SUPFAM" id="SSF53850">
    <property type="entry name" value="Periplasmic binding protein-like II"/>
    <property type="match status" value="1"/>
</dbReference>
<organism evidence="3 4">
    <name type="scientific">Candidatus Faecivivens stercoravium</name>
    <dbReference type="NCBI Taxonomy" id="2840803"/>
    <lineage>
        <taxon>Bacteria</taxon>
        <taxon>Bacillati</taxon>
        <taxon>Bacillota</taxon>
        <taxon>Clostridia</taxon>
        <taxon>Eubacteriales</taxon>
        <taxon>Oscillospiraceae</taxon>
        <taxon>Oscillospiraceae incertae sedis</taxon>
        <taxon>Candidatus Faecivivens</taxon>
    </lineage>
</organism>
<gene>
    <name evidence="3" type="ORF">IAB37_02475</name>
</gene>
<protein>
    <submittedName>
        <fullName evidence="3">VWA domain-containing protein</fullName>
    </submittedName>
</protein>
<dbReference type="Proteomes" id="UP000824241">
    <property type="component" value="Unassembled WGS sequence"/>
</dbReference>
<evidence type="ECO:0000313" key="4">
    <source>
        <dbReference type="Proteomes" id="UP000824241"/>
    </source>
</evidence>
<accession>A0A9D1J4F6</accession>
<dbReference type="EMBL" id="DVHA01000084">
    <property type="protein sequence ID" value="HIR60428.1"/>
    <property type="molecule type" value="Genomic_DNA"/>
</dbReference>
<feature type="chain" id="PRO_5038669200" evidence="1">
    <location>
        <begin position="20"/>
        <end position="528"/>
    </location>
</feature>
<reference evidence="3" key="1">
    <citation type="submission" date="2020-10" db="EMBL/GenBank/DDBJ databases">
        <authorList>
            <person name="Gilroy R."/>
        </authorList>
    </citation>
    <scope>NUCLEOTIDE SEQUENCE</scope>
    <source>
        <strain evidence="3">CHK189-12415</strain>
    </source>
</reference>
<feature type="domain" description="VWFA" evidence="2">
    <location>
        <begin position="350"/>
        <end position="524"/>
    </location>
</feature>
<reference evidence="3" key="2">
    <citation type="journal article" date="2021" name="PeerJ">
        <title>Extensive microbial diversity within the chicken gut microbiome revealed by metagenomics and culture.</title>
        <authorList>
            <person name="Gilroy R."/>
            <person name="Ravi A."/>
            <person name="Getino M."/>
            <person name="Pursley I."/>
            <person name="Horton D.L."/>
            <person name="Alikhan N.F."/>
            <person name="Baker D."/>
            <person name="Gharbi K."/>
            <person name="Hall N."/>
            <person name="Watson M."/>
            <person name="Adriaenssens E.M."/>
            <person name="Foster-Nyarko E."/>
            <person name="Jarju S."/>
            <person name="Secka A."/>
            <person name="Antonio M."/>
            <person name="Oren A."/>
            <person name="Chaudhuri R.R."/>
            <person name="La Ragione R."/>
            <person name="Hildebrand F."/>
            <person name="Pallen M.J."/>
        </authorList>
    </citation>
    <scope>NUCLEOTIDE SEQUENCE</scope>
    <source>
        <strain evidence="3">CHK189-12415</strain>
    </source>
</reference>
<sequence>MTALLLALCTCLTLFSSCGSDTESAAADTVLGSGGDVLRIISGSENAELEPILEDFAEEEGVRIEMTYQGSLDIMRLLGEEDIPYDAVWPASSLWLNAGDTGHRIKHAESVSITPVVFGIRKSLAESLGFTGREVSVSDLLDAIQNDGLRFCMTSATQSNSGASAYIGFLYALLGNPEVITAEDLQSDTLRTQMQELLSGVDRSSGSSDWLKEMFLEGDYDAMVNYECLIIQANQQLEAWGEEPLYLVYPYDGLSIADSPLGYVDKGDSEKEDLFLKLQEYLLSPDTQDAIQRTGRRSGYTGVSEENRDVFRDDWGCQPDRVLSPIKMPVSDVLFECLDLYQTDFRKPSLTVYCLDYSGSMSGDGNDQLVAAMEQLLIQDNARQNFLQASANEVNILIPFDDEVIATYTATGNGSELESLYTEVEDQAIGGGTDMYKAAIQGLEMLTQYDLSAYTPAIILLTDGMSGGSFSDFREAYDALGMDIPVFSIMFGDADETQLEELARLTNARVFDGRENLTEAFRSVKGYN</sequence>
<dbReference type="Pfam" id="PF13531">
    <property type="entry name" value="SBP_bac_11"/>
    <property type="match status" value="1"/>
</dbReference>
<evidence type="ECO:0000313" key="3">
    <source>
        <dbReference type="EMBL" id="HIR60428.1"/>
    </source>
</evidence>
<dbReference type="InterPro" id="IPR002035">
    <property type="entry name" value="VWF_A"/>
</dbReference>
<keyword evidence="1" id="KW-0732">Signal</keyword>
<evidence type="ECO:0000256" key="1">
    <source>
        <dbReference type="SAM" id="SignalP"/>
    </source>
</evidence>
<feature type="signal peptide" evidence="1">
    <location>
        <begin position="1"/>
        <end position="19"/>
    </location>
</feature>
<comment type="caution">
    <text evidence="3">The sequence shown here is derived from an EMBL/GenBank/DDBJ whole genome shotgun (WGS) entry which is preliminary data.</text>
</comment>
<name>A0A9D1J4F6_9FIRM</name>
<dbReference type="PROSITE" id="PS50234">
    <property type="entry name" value="VWFA"/>
    <property type="match status" value="1"/>
</dbReference>
<dbReference type="Gene3D" id="3.40.50.410">
    <property type="entry name" value="von Willebrand factor, type A domain"/>
    <property type="match status" value="1"/>
</dbReference>
<dbReference type="SUPFAM" id="SSF53300">
    <property type="entry name" value="vWA-like"/>
    <property type="match status" value="1"/>
</dbReference>
<proteinExistence type="predicted"/>
<dbReference type="AlphaFoldDB" id="A0A9D1J4F6"/>
<dbReference type="Gene3D" id="3.40.190.10">
    <property type="entry name" value="Periplasmic binding protein-like II"/>
    <property type="match status" value="2"/>
</dbReference>